<dbReference type="Gene3D" id="3.30.710.10">
    <property type="entry name" value="Potassium Channel Kv1.1, Chain A"/>
    <property type="match status" value="1"/>
</dbReference>
<reference evidence="2 3" key="1">
    <citation type="journal article" date="2024" name="Commun. Biol.">
        <title>Comparative genomic analysis of thermophilic fungi reveals convergent evolutionary adaptations and gene losses.</title>
        <authorList>
            <person name="Steindorff A.S."/>
            <person name="Aguilar-Pontes M.V."/>
            <person name="Robinson A.J."/>
            <person name="Andreopoulos B."/>
            <person name="LaButti K."/>
            <person name="Kuo A."/>
            <person name="Mondo S."/>
            <person name="Riley R."/>
            <person name="Otillar R."/>
            <person name="Haridas S."/>
            <person name="Lipzen A."/>
            <person name="Grimwood J."/>
            <person name="Schmutz J."/>
            <person name="Clum A."/>
            <person name="Reid I.D."/>
            <person name="Moisan M.C."/>
            <person name="Butler G."/>
            <person name="Nguyen T.T.M."/>
            <person name="Dewar K."/>
            <person name="Conant G."/>
            <person name="Drula E."/>
            <person name="Henrissat B."/>
            <person name="Hansel C."/>
            <person name="Singer S."/>
            <person name="Hutchinson M.I."/>
            <person name="de Vries R.P."/>
            <person name="Natvig D.O."/>
            <person name="Powell A.J."/>
            <person name="Tsang A."/>
            <person name="Grigoriev I.V."/>
        </authorList>
    </citation>
    <scope>NUCLEOTIDE SEQUENCE [LARGE SCALE GENOMIC DNA]</scope>
    <source>
        <strain evidence="2 3">CBS 494.80</strain>
    </source>
</reference>
<dbReference type="InterPro" id="IPR011333">
    <property type="entry name" value="SKP1/BTB/POZ_sf"/>
</dbReference>
<accession>A0ABR4C9S4</accession>
<evidence type="ECO:0000259" key="1">
    <source>
        <dbReference type="PROSITE" id="PS50097"/>
    </source>
</evidence>
<sequence length="250" mass="28349">MATSDPTTSKVPERIEDEFKGVGELTSNSSDMVTIYVGSGPGRKRWIIHEAVICNKSTFFRSAFQGGFAEGSSKEMTLEEDDPAVFKLFVDWVYGSAETTCKLDHQDKSTNMSLHLMGWYGLDILGDKIRCQALREHAFSSWENCLASVDDVFRHSAKEIEMIFENSPADNGFKEHVVFAVMVDYLRPEFSEFWYLGDLMSCSRLFAEEFTKRTKEHMMLPAAQCWANCSTHNRDADGRLGFWDAGPREA</sequence>
<proteinExistence type="predicted"/>
<dbReference type="Proteomes" id="UP001595075">
    <property type="component" value="Unassembled WGS sequence"/>
</dbReference>
<dbReference type="SUPFAM" id="SSF54695">
    <property type="entry name" value="POZ domain"/>
    <property type="match status" value="1"/>
</dbReference>
<protein>
    <recommendedName>
        <fullName evidence="1">BTB domain-containing protein</fullName>
    </recommendedName>
</protein>
<dbReference type="EMBL" id="JAZHXI010000011">
    <property type="protein sequence ID" value="KAL2066671.1"/>
    <property type="molecule type" value="Genomic_DNA"/>
</dbReference>
<comment type="caution">
    <text evidence="2">The sequence shown here is derived from an EMBL/GenBank/DDBJ whole genome shotgun (WGS) entry which is preliminary data.</text>
</comment>
<dbReference type="Pfam" id="PF00651">
    <property type="entry name" value="BTB"/>
    <property type="match status" value="1"/>
</dbReference>
<evidence type="ECO:0000313" key="3">
    <source>
        <dbReference type="Proteomes" id="UP001595075"/>
    </source>
</evidence>
<dbReference type="PANTHER" id="PTHR47843">
    <property type="entry name" value="BTB DOMAIN-CONTAINING PROTEIN-RELATED"/>
    <property type="match status" value="1"/>
</dbReference>
<dbReference type="InterPro" id="IPR000210">
    <property type="entry name" value="BTB/POZ_dom"/>
</dbReference>
<gene>
    <name evidence="2" type="ORF">VTL71DRAFT_2743</name>
</gene>
<keyword evidence="3" id="KW-1185">Reference proteome</keyword>
<feature type="domain" description="BTB" evidence="1">
    <location>
        <begin position="31"/>
        <end position="94"/>
    </location>
</feature>
<dbReference type="PANTHER" id="PTHR47843:SF7">
    <property type="entry name" value="BTB DOMAIN-CONTAINING PROTEIN"/>
    <property type="match status" value="1"/>
</dbReference>
<evidence type="ECO:0000313" key="2">
    <source>
        <dbReference type="EMBL" id="KAL2066671.1"/>
    </source>
</evidence>
<dbReference type="CDD" id="cd18186">
    <property type="entry name" value="BTB_POZ_ZBTB_KLHL-like"/>
    <property type="match status" value="1"/>
</dbReference>
<dbReference type="PROSITE" id="PS50097">
    <property type="entry name" value="BTB"/>
    <property type="match status" value="1"/>
</dbReference>
<organism evidence="2 3">
    <name type="scientific">Oculimacula yallundae</name>
    <dbReference type="NCBI Taxonomy" id="86028"/>
    <lineage>
        <taxon>Eukaryota</taxon>
        <taxon>Fungi</taxon>
        <taxon>Dikarya</taxon>
        <taxon>Ascomycota</taxon>
        <taxon>Pezizomycotina</taxon>
        <taxon>Leotiomycetes</taxon>
        <taxon>Helotiales</taxon>
        <taxon>Ploettnerulaceae</taxon>
        <taxon>Oculimacula</taxon>
    </lineage>
</organism>
<name>A0ABR4C9S4_9HELO</name>